<gene>
    <name evidence="1" type="ORF">TTHERM_00971800</name>
</gene>
<dbReference type="EMBL" id="GG662319">
    <property type="protein sequence ID" value="EAS05855.3"/>
    <property type="molecule type" value="Genomic_DNA"/>
</dbReference>
<protein>
    <submittedName>
        <fullName evidence="1">Uncharacterized protein</fullName>
    </submittedName>
</protein>
<dbReference type="GeneID" id="7834165"/>
<proteinExistence type="predicted"/>
<dbReference type="AlphaFoldDB" id="Q24DJ3"/>
<dbReference type="InParanoid" id="Q24DJ3"/>
<organism evidence="1 2">
    <name type="scientific">Tetrahymena thermophila (strain SB210)</name>
    <dbReference type="NCBI Taxonomy" id="312017"/>
    <lineage>
        <taxon>Eukaryota</taxon>
        <taxon>Sar</taxon>
        <taxon>Alveolata</taxon>
        <taxon>Ciliophora</taxon>
        <taxon>Intramacronucleata</taxon>
        <taxon>Oligohymenophorea</taxon>
        <taxon>Hymenostomatida</taxon>
        <taxon>Tetrahymenina</taxon>
        <taxon>Tetrahymenidae</taxon>
        <taxon>Tetrahymena</taxon>
    </lineage>
</organism>
<accession>Q24DJ3</accession>
<dbReference type="HOGENOM" id="CLU_751203_0_0_1"/>
<keyword evidence="2" id="KW-1185">Reference proteome</keyword>
<evidence type="ECO:0000313" key="1">
    <source>
        <dbReference type="EMBL" id="EAS05855.3"/>
    </source>
</evidence>
<dbReference type="Proteomes" id="UP000009168">
    <property type="component" value="Unassembled WGS sequence"/>
</dbReference>
<dbReference type="RefSeq" id="XP_001026100.3">
    <property type="nucleotide sequence ID" value="XM_001026100.4"/>
</dbReference>
<reference evidence="2" key="1">
    <citation type="journal article" date="2006" name="PLoS Biol.">
        <title>Macronuclear genome sequence of the ciliate Tetrahymena thermophila, a model eukaryote.</title>
        <authorList>
            <person name="Eisen J.A."/>
            <person name="Coyne R.S."/>
            <person name="Wu M."/>
            <person name="Wu D."/>
            <person name="Thiagarajan M."/>
            <person name="Wortman J.R."/>
            <person name="Badger J.H."/>
            <person name="Ren Q."/>
            <person name="Amedeo P."/>
            <person name="Jones K.M."/>
            <person name="Tallon L.J."/>
            <person name="Delcher A.L."/>
            <person name="Salzberg S.L."/>
            <person name="Silva J.C."/>
            <person name="Haas B.J."/>
            <person name="Majoros W.H."/>
            <person name="Farzad M."/>
            <person name="Carlton J.M."/>
            <person name="Smith R.K. Jr."/>
            <person name="Garg J."/>
            <person name="Pearlman R.E."/>
            <person name="Karrer K.M."/>
            <person name="Sun L."/>
            <person name="Manning G."/>
            <person name="Elde N.C."/>
            <person name="Turkewitz A.P."/>
            <person name="Asai D.J."/>
            <person name="Wilkes D.E."/>
            <person name="Wang Y."/>
            <person name="Cai H."/>
            <person name="Collins K."/>
            <person name="Stewart B.A."/>
            <person name="Lee S.R."/>
            <person name="Wilamowska K."/>
            <person name="Weinberg Z."/>
            <person name="Ruzzo W.L."/>
            <person name="Wloga D."/>
            <person name="Gaertig J."/>
            <person name="Frankel J."/>
            <person name="Tsao C.-C."/>
            <person name="Gorovsky M.A."/>
            <person name="Keeling P.J."/>
            <person name="Waller R.F."/>
            <person name="Patron N.J."/>
            <person name="Cherry J.M."/>
            <person name="Stover N.A."/>
            <person name="Krieger C.J."/>
            <person name="del Toro C."/>
            <person name="Ryder H.F."/>
            <person name="Williamson S.C."/>
            <person name="Barbeau R.A."/>
            <person name="Hamilton E.P."/>
            <person name="Orias E."/>
        </authorList>
    </citation>
    <scope>NUCLEOTIDE SEQUENCE [LARGE SCALE GENOMIC DNA]</scope>
    <source>
        <strain evidence="2">SB210</strain>
    </source>
</reference>
<sequence length="369" mass="43202">MSSAQNNKFNYYYPSKYGVKATTADRLDASEDAQKKIESGNLVNLPFISKSYFTEEKEVQKAEFNDLAEDPRHEYERYDLIFNTYFQFLQQLIAEKKFDEKDLRKYLLVKLLVTKAIHLNPQFAQIGKALSIVQEKSDADSIREKAYKHEKTIGFNSENKYHNDQDQKELQDVLMKTKGLTKLIESYYEQTTQELQKGEQLHQVYNKAKQTVGFSTRKQFYYYNLEAIRVTNLAVDEIIAQQRSIHNKYDVDFAYYTVDQNQISRETTSVFSLIIDVSLDKLKQEANLTDDILNAAQKVAKVLVESHKLYIQNKKGVANMTDKFFERYYNLYQNPIQGDHVYISPEIQTLAYIYLNAKLTNKNINKNDE</sequence>
<name>Q24DJ3_TETTS</name>
<evidence type="ECO:0000313" key="2">
    <source>
        <dbReference type="Proteomes" id="UP000009168"/>
    </source>
</evidence>
<dbReference type="KEGG" id="tet:TTHERM_00971800"/>